<protein>
    <recommendedName>
        <fullName evidence="3">Endolytic peptidoglycan transglycosylase RlpA</fullName>
        <ecNumber evidence="3">4.2.2.-</ecNumber>
    </recommendedName>
</protein>
<dbReference type="CDD" id="cd22268">
    <property type="entry name" value="DPBB_RlpA-like"/>
    <property type="match status" value="1"/>
</dbReference>
<proteinExistence type="inferred from homology"/>
<feature type="domain" description="RlpA-like protein double-psi beta-barrel" evidence="6">
    <location>
        <begin position="96"/>
        <end position="185"/>
    </location>
</feature>
<reference evidence="7 8" key="1">
    <citation type="submission" date="2019-08" db="EMBL/GenBank/DDBJ databases">
        <authorList>
            <person name="Peeters C."/>
        </authorList>
    </citation>
    <scope>NUCLEOTIDE SEQUENCE [LARGE SCALE GENOMIC DNA]</scope>
    <source>
        <strain evidence="7 8">LMG 31013</strain>
    </source>
</reference>
<keyword evidence="8" id="KW-1185">Reference proteome</keyword>
<evidence type="ECO:0000259" key="6">
    <source>
        <dbReference type="Pfam" id="PF03330"/>
    </source>
</evidence>
<comment type="subcellular location">
    <subcellularLocation>
        <location evidence="3">Cell membrane</location>
        <topology evidence="3">Lipid-anchor</topology>
    </subcellularLocation>
</comment>
<dbReference type="Pfam" id="PF03330">
    <property type="entry name" value="DPBB_1"/>
    <property type="match status" value="1"/>
</dbReference>
<feature type="signal peptide" evidence="5">
    <location>
        <begin position="1"/>
        <end position="22"/>
    </location>
</feature>
<dbReference type="OrthoDB" id="9779128at2"/>
<evidence type="ECO:0000313" key="8">
    <source>
        <dbReference type="Proteomes" id="UP000334380"/>
    </source>
</evidence>
<dbReference type="HAMAP" id="MF_02071">
    <property type="entry name" value="RlpA"/>
    <property type="match status" value="1"/>
</dbReference>
<comment type="function">
    <text evidence="3">Lytic transglycosylase with a strong preference for naked glycan strands that lack stem peptides.</text>
</comment>
<keyword evidence="3" id="KW-0564">Palmitate</keyword>
<comment type="similarity">
    <text evidence="3 4">Belongs to the RlpA family.</text>
</comment>
<dbReference type="EMBL" id="CABPRU010000006">
    <property type="protein sequence ID" value="VVE15353.1"/>
    <property type="molecule type" value="Genomic_DNA"/>
</dbReference>
<gene>
    <name evidence="3" type="primary">rlpA</name>
    <name evidence="7" type="ORF">PTE31013_02870</name>
</gene>
<dbReference type="GO" id="GO:0000270">
    <property type="term" value="P:peptidoglycan metabolic process"/>
    <property type="evidence" value="ECO:0007669"/>
    <property type="project" value="UniProtKB-UniRule"/>
</dbReference>
<dbReference type="RefSeq" id="WP_150613463.1">
    <property type="nucleotide sequence ID" value="NZ_CABPRU010000006.1"/>
</dbReference>
<dbReference type="PANTHER" id="PTHR34183">
    <property type="entry name" value="ENDOLYTIC PEPTIDOGLYCAN TRANSGLYCOSYLASE RLPA"/>
    <property type="match status" value="1"/>
</dbReference>
<keyword evidence="5" id="KW-0732">Signal</keyword>
<dbReference type="SUPFAM" id="SSF50685">
    <property type="entry name" value="Barwin-like endoglucanases"/>
    <property type="match status" value="1"/>
</dbReference>
<dbReference type="PROSITE" id="PS51257">
    <property type="entry name" value="PROKAR_LIPOPROTEIN"/>
    <property type="match status" value="1"/>
</dbReference>
<sequence>MRTREILTRFAVGCAIALTLTACTTPLEPLSHTAAAASATDARARAREANAPVGSSFDLQWPGKAYRTEGLSPSEPDAQERDGEAHLRADAGTFYQTGMASWYGKRFHGRRTATGESFDMNEPTAAHPTLPLGSFALVRNVANNKTVVVKINDRGPYARNRIIDLSYAAAKQLNFIRAGHAKVEIRRLSRTEVAALGLDDSKNAP</sequence>
<name>A0A5E4VTP7_9BURK</name>
<keyword evidence="2 3" id="KW-0961">Cell wall biogenesis/degradation</keyword>
<evidence type="ECO:0000256" key="5">
    <source>
        <dbReference type="SAM" id="SignalP"/>
    </source>
</evidence>
<keyword evidence="1 3" id="KW-0456">Lyase</keyword>
<evidence type="ECO:0000256" key="3">
    <source>
        <dbReference type="HAMAP-Rule" id="MF_02071"/>
    </source>
</evidence>
<dbReference type="InterPro" id="IPR012997">
    <property type="entry name" value="RplA"/>
</dbReference>
<keyword evidence="3" id="KW-1003">Cell membrane</keyword>
<evidence type="ECO:0000256" key="2">
    <source>
        <dbReference type="ARBA" id="ARBA00023316"/>
    </source>
</evidence>
<dbReference type="Gene3D" id="2.40.40.10">
    <property type="entry name" value="RlpA-like domain"/>
    <property type="match status" value="1"/>
</dbReference>
<dbReference type="GO" id="GO:0008932">
    <property type="term" value="F:lytic endotransglycosylase activity"/>
    <property type="evidence" value="ECO:0007669"/>
    <property type="project" value="UniProtKB-UniRule"/>
</dbReference>
<dbReference type="InterPro" id="IPR009009">
    <property type="entry name" value="RlpA-like_DPBB"/>
</dbReference>
<feature type="chain" id="PRO_5023503930" description="Endolytic peptidoglycan transglycosylase RlpA" evidence="5">
    <location>
        <begin position="23"/>
        <end position="205"/>
    </location>
</feature>
<dbReference type="Proteomes" id="UP000334380">
    <property type="component" value="Unassembled WGS sequence"/>
</dbReference>
<accession>A0A5E4VTP7</accession>
<organism evidence="7 8">
    <name type="scientific">Pandoraea terrigena</name>
    <dbReference type="NCBI Taxonomy" id="2508292"/>
    <lineage>
        <taxon>Bacteria</taxon>
        <taxon>Pseudomonadati</taxon>
        <taxon>Pseudomonadota</taxon>
        <taxon>Betaproteobacteria</taxon>
        <taxon>Burkholderiales</taxon>
        <taxon>Burkholderiaceae</taxon>
        <taxon>Pandoraea</taxon>
    </lineage>
</organism>
<evidence type="ECO:0000256" key="4">
    <source>
        <dbReference type="RuleBase" id="RU003495"/>
    </source>
</evidence>
<dbReference type="InterPro" id="IPR036908">
    <property type="entry name" value="RlpA-like_sf"/>
</dbReference>
<dbReference type="GO" id="GO:0005886">
    <property type="term" value="C:plasma membrane"/>
    <property type="evidence" value="ECO:0007669"/>
    <property type="project" value="UniProtKB-SubCell"/>
</dbReference>
<dbReference type="EC" id="4.2.2.-" evidence="3"/>
<dbReference type="GO" id="GO:0071555">
    <property type="term" value="P:cell wall organization"/>
    <property type="evidence" value="ECO:0007669"/>
    <property type="project" value="UniProtKB-KW"/>
</dbReference>
<dbReference type="NCBIfam" id="TIGR00413">
    <property type="entry name" value="rlpA"/>
    <property type="match status" value="1"/>
</dbReference>
<evidence type="ECO:0000256" key="1">
    <source>
        <dbReference type="ARBA" id="ARBA00023239"/>
    </source>
</evidence>
<dbReference type="PANTHER" id="PTHR34183:SF1">
    <property type="entry name" value="ENDOLYTIC PEPTIDOGLYCAN TRANSGLYCOSYLASE RLPA"/>
    <property type="match status" value="1"/>
</dbReference>
<dbReference type="InterPro" id="IPR034718">
    <property type="entry name" value="RlpA"/>
</dbReference>
<evidence type="ECO:0000313" key="7">
    <source>
        <dbReference type="EMBL" id="VVE15353.1"/>
    </source>
</evidence>
<dbReference type="AlphaFoldDB" id="A0A5E4VTP7"/>
<keyword evidence="3" id="KW-0449">Lipoprotein</keyword>
<keyword evidence="3" id="KW-0472">Membrane</keyword>